<name>A0A3N2BBZ3_9MICO</name>
<dbReference type="OrthoDB" id="9810847at2"/>
<keyword evidence="1" id="KW-0812">Transmembrane</keyword>
<sequence>MRFILRLLINAAAIAFAWWLIPTVEITPTGDTAETLLALGVVSLIFTLVNSLVKPIVRLLSLPLYILTLGLFFLVINAAMLLLTSWITGFTSFGLEVGNFGWAMLAALVIAIASWILQMLLGDPKKSRR</sequence>
<dbReference type="EMBL" id="RKHK01000001">
    <property type="protein sequence ID" value="ROR72712.1"/>
    <property type="molecule type" value="Genomic_DNA"/>
</dbReference>
<dbReference type="InterPro" id="IPR007165">
    <property type="entry name" value="Phage_holin_4_2"/>
</dbReference>
<proteinExistence type="predicted"/>
<feature type="transmembrane region" description="Helical" evidence="1">
    <location>
        <begin position="36"/>
        <end position="53"/>
    </location>
</feature>
<dbReference type="Pfam" id="PF04020">
    <property type="entry name" value="Phage_holin_4_2"/>
    <property type="match status" value="1"/>
</dbReference>
<comment type="caution">
    <text evidence="2">The sequence shown here is derived from an EMBL/GenBank/DDBJ whole genome shotgun (WGS) entry which is preliminary data.</text>
</comment>
<evidence type="ECO:0000313" key="2">
    <source>
        <dbReference type="EMBL" id="ROR72712.1"/>
    </source>
</evidence>
<gene>
    <name evidence="2" type="ORF">EDD31_1071</name>
</gene>
<accession>A0A3N2BBZ3</accession>
<evidence type="ECO:0000256" key="1">
    <source>
        <dbReference type="SAM" id="Phobius"/>
    </source>
</evidence>
<feature type="transmembrane region" description="Helical" evidence="1">
    <location>
        <begin position="65"/>
        <end position="88"/>
    </location>
</feature>
<organism evidence="2 3">
    <name type="scientific">Bogoriella caseilytica</name>
    <dbReference type="NCBI Taxonomy" id="56055"/>
    <lineage>
        <taxon>Bacteria</taxon>
        <taxon>Bacillati</taxon>
        <taxon>Actinomycetota</taxon>
        <taxon>Actinomycetes</taxon>
        <taxon>Micrococcales</taxon>
        <taxon>Bogoriellaceae</taxon>
        <taxon>Bogoriella</taxon>
    </lineage>
</organism>
<dbReference type="RefSeq" id="WP_123303238.1">
    <property type="nucleotide sequence ID" value="NZ_RKHK01000001.1"/>
</dbReference>
<dbReference type="PANTHER" id="PTHR37309:SF1">
    <property type="entry name" value="SLR0284 PROTEIN"/>
    <property type="match status" value="1"/>
</dbReference>
<reference evidence="2 3" key="1">
    <citation type="submission" date="2018-11" db="EMBL/GenBank/DDBJ databases">
        <title>Sequencing the genomes of 1000 actinobacteria strains.</title>
        <authorList>
            <person name="Klenk H.-P."/>
        </authorList>
    </citation>
    <scope>NUCLEOTIDE SEQUENCE [LARGE SCALE GENOMIC DNA]</scope>
    <source>
        <strain evidence="2 3">DSM 11294</strain>
    </source>
</reference>
<evidence type="ECO:0000313" key="3">
    <source>
        <dbReference type="Proteomes" id="UP000280668"/>
    </source>
</evidence>
<keyword evidence="1" id="KW-1133">Transmembrane helix</keyword>
<feature type="transmembrane region" description="Helical" evidence="1">
    <location>
        <begin position="100"/>
        <end position="121"/>
    </location>
</feature>
<dbReference type="Proteomes" id="UP000280668">
    <property type="component" value="Unassembled WGS sequence"/>
</dbReference>
<keyword evidence="1" id="KW-0472">Membrane</keyword>
<dbReference type="PANTHER" id="PTHR37309">
    <property type="entry name" value="SLR0284 PROTEIN"/>
    <property type="match status" value="1"/>
</dbReference>
<protein>
    <submittedName>
        <fullName evidence="2">Putative membrane protein</fullName>
    </submittedName>
</protein>
<dbReference type="AlphaFoldDB" id="A0A3N2BBZ3"/>
<keyword evidence="3" id="KW-1185">Reference proteome</keyword>
<feature type="transmembrane region" description="Helical" evidence="1">
    <location>
        <begin position="7"/>
        <end position="24"/>
    </location>
</feature>